<keyword evidence="2" id="KW-0378">Hydrolase</keyword>
<dbReference type="Gene3D" id="3.40.630.30">
    <property type="match status" value="1"/>
</dbReference>
<feature type="domain" description="Glycoside hydrolase family 3 N-terminal" evidence="5">
    <location>
        <begin position="14"/>
        <end position="340"/>
    </location>
</feature>
<dbReference type="Gene3D" id="3.40.50.1700">
    <property type="entry name" value="Glycoside hydrolase family 3 C-terminal domain"/>
    <property type="match status" value="1"/>
</dbReference>
<evidence type="ECO:0000256" key="4">
    <source>
        <dbReference type="ARBA" id="ARBA00023295"/>
    </source>
</evidence>
<dbReference type="Proteomes" id="UP001203852">
    <property type="component" value="Unassembled WGS sequence"/>
</dbReference>
<dbReference type="InterPro" id="IPR001764">
    <property type="entry name" value="Glyco_hydro_3_N"/>
</dbReference>
<evidence type="ECO:0000256" key="3">
    <source>
        <dbReference type="ARBA" id="ARBA00023180"/>
    </source>
</evidence>
<name>A0AAN6E6F7_9EURO</name>
<keyword evidence="3" id="KW-0325">Glycoprotein</keyword>
<evidence type="ECO:0000259" key="5">
    <source>
        <dbReference type="Pfam" id="PF00933"/>
    </source>
</evidence>
<evidence type="ECO:0000313" key="7">
    <source>
        <dbReference type="Proteomes" id="UP001203852"/>
    </source>
</evidence>
<dbReference type="EMBL" id="MU404350">
    <property type="protein sequence ID" value="KAI1618796.1"/>
    <property type="molecule type" value="Genomic_DNA"/>
</dbReference>
<organism evidence="6 7">
    <name type="scientific">Exophiala viscosa</name>
    <dbReference type="NCBI Taxonomy" id="2486360"/>
    <lineage>
        <taxon>Eukaryota</taxon>
        <taxon>Fungi</taxon>
        <taxon>Dikarya</taxon>
        <taxon>Ascomycota</taxon>
        <taxon>Pezizomycotina</taxon>
        <taxon>Eurotiomycetes</taxon>
        <taxon>Chaetothyriomycetidae</taxon>
        <taxon>Chaetothyriales</taxon>
        <taxon>Herpotrichiellaceae</taxon>
        <taxon>Exophiala</taxon>
    </lineage>
</organism>
<dbReference type="GO" id="GO:0009254">
    <property type="term" value="P:peptidoglycan turnover"/>
    <property type="evidence" value="ECO:0007669"/>
    <property type="project" value="TreeGrafter"/>
</dbReference>
<dbReference type="PANTHER" id="PTHR30480:SF8">
    <property type="entry name" value="PUTATIVE (AFU_ORTHOLOGUE AFUA_8G04060)-RELATED"/>
    <property type="match status" value="1"/>
</dbReference>
<dbReference type="SUPFAM" id="SSF55729">
    <property type="entry name" value="Acyl-CoA N-acyltransferases (Nat)"/>
    <property type="match status" value="1"/>
</dbReference>
<dbReference type="GO" id="GO:0004553">
    <property type="term" value="F:hydrolase activity, hydrolyzing O-glycosyl compounds"/>
    <property type="evidence" value="ECO:0007669"/>
    <property type="project" value="InterPro"/>
</dbReference>
<evidence type="ECO:0000256" key="2">
    <source>
        <dbReference type="ARBA" id="ARBA00022801"/>
    </source>
</evidence>
<evidence type="ECO:0000313" key="6">
    <source>
        <dbReference type="EMBL" id="KAI1618796.1"/>
    </source>
</evidence>
<reference evidence="6" key="1">
    <citation type="journal article" date="2022" name="bioRxiv">
        <title>Deciphering the potential niche of two novel black yeast fungi from a biological soil crust based on their genomes, phenotypes, and melanin regulation.</title>
        <authorList>
            <consortium name="DOE Joint Genome Institute"/>
            <person name="Carr E.C."/>
            <person name="Barton Q."/>
            <person name="Grambo S."/>
            <person name="Sullivan M."/>
            <person name="Renfro C.M."/>
            <person name="Kuo A."/>
            <person name="Pangilinan J."/>
            <person name="Lipzen A."/>
            <person name="Keymanesh K."/>
            <person name="Savage E."/>
            <person name="Barry K."/>
            <person name="Grigoriev I.V."/>
            <person name="Riekhof W.R."/>
            <person name="Harris S.S."/>
        </authorList>
    </citation>
    <scope>NUCLEOTIDE SEQUENCE</scope>
    <source>
        <strain evidence="6">JF 03-4F</strain>
    </source>
</reference>
<dbReference type="PANTHER" id="PTHR30480">
    <property type="entry name" value="BETA-HEXOSAMINIDASE-RELATED"/>
    <property type="match status" value="1"/>
</dbReference>
<comment type="caution">
    <text evidence="6">The sequence shown here is derived from an EMBL/GenBank/DDBJ whole genome shotgun (WGS) entry which is preliminary data.</text>
</comment>
<accession>A0AAN6E6F7</accession>
<sequence>MAAYDALSPVWQDLDRAMGQLFMMGWDGIAVTPAIRTLIEDHFLGSILLTAHNLRSADETNRLIHELQTIAYNAGHPVPLTIALDQENGGVNSLSDEAHIRQFPSAMAVAATGSLEIASDVARATALEITTVGVNLILGPVLDVLTNARSQPLGARTTGDDPQEVSRYGTAYISGYKSTGIATCGKHFPSYGNLQFLGGGQDIPVITDTLEQLSSNALLPFRNAIANGIDAVMVGGCALVSSGAHMMHACLSREVVTALLREDLDFNGVVLSACLEMESLIRHIGVGGGTVMAIDAGCDIVVLCRSYEVQQDAIAGLKLGVENGMLSKDRIYNSLKRVLKMKSRCTSWEKALKPIGLDVLSALRLSHSALSKMAYRRSITLLRDKSHFIPLTDLSLGPNEVLLLSPLLKPLPASVVKGEGLAGSMGVCSDDVFQSSTAIMQGEETFTDFGRRLGHRLKCKVLHTSYTAHGLCSVHENLISRAGAVIVLTADAHRNHYQSGFTKHVAMICNSQFCASNERREKPLIVVSVSSPYDFAVERSIGTHLCTYDFTRPALDSLVDILTGVCTPEGTLPGTGRKKRHHAKSAHYWLVEEWSRERDEKALNNLIRAVVEGMPSHRRSALVGSTTDSFLVCRTGIGEAHFVVRNSSTGALYGFCSTYFLADSGTGVIGALFVDPTRRDQSIGNSLHERAKRALLGRSNLKSIQLGSGFPTTFLGLPADDPGERQRLRAWFGKRGYDISASHLVCRMILRNLSSWSLEAEIIEVLRESMIGYDTVSDPRDANIVMDFVQKHSSRGEAELYKIATADRKAYPIIHARDLNDGSILGCTILCDGRSLLAQYLPVLRDSTEVSGGLLSLLIRPAATDANTVLQGLVLYGIQRIKAQGLRTCVLDMVSGESGVEAASAIGFTVMHSFEGGVQLKL</sequence>
<dbReference type="InterPro" id="IPR036962">
    <property type="entry name" value="Glyco_hydro_3_N_sf"/>
</dbReference>
<dbReference type="AlphaFoldDB" id="A0AAN6E6F7"/>
<evidence type="ECO:0000256" key="1">
    <source>
        <dbReference type="ARBA" id="ARBA00005336"/>
    </source>
</evidence>
<comment type="similarity">
    <text evidence="1">Belongs to the glycosyl hydrolase 3 family.</text>
</comment>
<protein>
    <submittedName>
        <fullName evidence="6">Beta-N-acetylglucosaminidase</fullName>
    </submittedName>
</protein>
<gene>
    <name evidence="6" type="ORF">EDD36DRAFT_377680</name>
</gene>
<dbReference type="InterPro" id="IPR016181">
    <property type="entry name" value="Acyl_CoA_acyltransferase"/>
</dbReference>
<proteinExistence type="inferred from homology"/>
<dbReference type="InterPro" id="IPR017853">
    <property type="entry name" value="GH"/>
</dbReference>
<dbReference type="SUPFAM" id="SSF51445">
    <property type="entry name" value="(Trans)glycosidases"/>
    <property type="match status" value="1"/>
</dbReference>
<dbReference type="Pfam" id="PF00933">
    <property type="entry name" value="Glyco_hydro_3"/>
    <property type="match status" value="1"/>
</dbReference>
<dbReference type="GO" id="GO:0005975">
    <property type="term" value="P:carbohydrate metabolic process"/>
    <property type="evidence" value="ECO:0007669"/>
    <property type="project" value="InterPro"/>
</dbReference>
<dbReference type="InterPro" id="IPR050226">
    <property type="entry name" value="NagZ_Beta-hexosaminidase"/>
</dbReference>
<dbReference type="InterPro" id="IPR036881">
    <property type="entry name" value="Glyco_hydro_3_C_sf"/>
</dbReference>
<keyword evidence="7" id="KW-1185">Reference proteome</keyword>
<dbReference type="Gene3D" id="3.20.20.300">
    <property type="entry name" value="Glycoside hydrolase, family 3, N-terminal domain"/>
    <property type="match status" value="1"/>
</dbReference>
<keyword evidence="4" id="KW-0326">Glycosidase</keyword>